<keyword evidence="1" id="KW-0489">Methyltransferase</keyword>
<dbReference type="KEGG" id="cpo:COPRO5265_0394"/>
<evidence type="ECO:0000313" key="2">
    <source>
        <dbReference type="Proteomes" id="UP000001732"/>
    </source>
</evidence>
<dbReference type="Gene3D" id="3.40.50.150">
    <property type="entry name" value="Vaccinia Virus protein VP39"/>
    <property type="match status" value="1"/>
</dbReference>
<dbReference type="Pfam" id="PF13489">
    <property type="entry name" value="Methyltransf_23"/>
    <property type="match status" value="1"/>
</dbReference>
<sequence length="253" mass="29571">MPSFVLQCFYMENGIIDYFGELYYKCFATKLEQRSEQEARLALKLLDSPRSILDVGCGWGRHLQYFLRWGLDAWGVEPNPFFVQIFKERNPLWSNRIIHNKLQNLNVFKQFSAVVSLWTSIGWDQSDQEEQELFRKLSEFLSPGGLLLLDVDNLKGWQARFCRKWWERVDGGYVLDQHALKGSKLTTTRQFLLDAGSTYKVTRQLKLYTLEDLQALAEPYQLFLRATYRDLSGNPFYPEAPRIVAVFEKITAA</sequence>
<gene>
    <name evidence="1" type="ordered locus">COPRO5265_0394</name>
</gene>
<dbReference type="AlphaFoldDB" id="B5Y7L2"/>
<dbReference type="CDD" id="cd02440">
    <property type="entry name" value="AdoMet_MTases"/>
    <property type="match status" value="1"/>
</dbReference>
<name>B5Y7L2_COPPD</name>
<reference evidence="2" key="1">
    <citation type="submission" date="2008-08" db="EMBL/GenBank/DDBJ databases">
        <title>The complete genome sequence of Coprothermobacter proteolyticus strain ATCC 5245 / DSM 5265 / BT.</title>
        <authorList>
            <person name="Dodson R.J."/>
            <person name="Durkin A.S."/>
            <person name="Wu M."/>
            <person name="Eisen J."/>
            <person name="Sutton G."/>
        </authorList>
    </citation>
    <scope>NUCLEOTIDE SEQUENCE [LARGE SCALE GENOMIC DNA]</scope>
    <source>
        <strain evidence="2">ATCC 35245 / DSM 5265 / OCM 4 / BT</strain>
    </source>
</reference>
<dbReference type="eggNOG" id="COG0500">
    <property type="taxonomic scope" value="Bacteria"/>
</dbReference>
<accession>B5Y7L2</accession>
<proteinExistence type="predicted"/>
<dbReference type="SUPFAM" id="SSF53335">
    <property type="entry name" value="S-adenosyl-L-methionine-dependent methyltransferases"/>
    <property type="match status" value="1"/>
</dbReference>
<dbReference type="Proteomes" id="UP000001732">
    <property type="component" value="Chromosome"/>
</dbReference>
<dbReference type="GO" id="GO:0032259">
    <property type="term" value="P:methylation"/>
    <property type="evidence" value="ECO:0007669"/>
    <property type="project" value="UniProtKB-KW"/>
</dbReference>
<organism evidence="1 2">
    <name type="scientific">Coprothermobacter proteolyticus (strain ATCC 35245 / DSM 5265 / OCM 4 / BT)</name>
    <dbReference type="NCBI Taxonomy" id="309798"/>
    <lineage>
        <taxon>Bacteria</taxon>
        <taxon>Pseudomonadati</taxon>
        <taxon>Coprothermobacterota</taxon>
        <taxon>Coprothermobacteria</taxon>
        <taxon>Coprothermobacterales</taxon>
        <taxon>Coprothermobacteraceae</taxon>
        <taxon>Coprothermobacter</taxon>
    </lineage>
</organism>
<keyword evidence="2" id="KW-1185">Reference proteome</keyword>
<dbReference type="GO" id="GO:0008168">
    <property type="term" value="F:methyltransferase activity"/>
    <property type="evidence" value="ECO:0007669"/>
    <property type="project" value="UniProtKB-KW"/>
</dbReference>
<reference evidence="1 2" key="2">
    <citation type="journal article" date="2014" name="Genome Announc.">
        <title>Complete Genome Sequence of Coprothermobacter proteolyticus DSM 5265.</title>
        <authorList>
            <person name="Alexiev A."/>
            <person name="Coil D.A."/>
            <person name="Badger J.H."/>
            <person name="Enticknap J."/>
            <person name="Ward N."/>
            <person name="Robb F.T."/>
            <person name="Eisen J.A."/>
        </authorList>
    </citation>
    <scope>NUCLEOTIDE SEQUENCE [LARGE SCALE GENOMIC DNA]</scope>
    <source>
        <strain evidence="2">ATCC 35245 / DSM 5265 / OCM 4 / BT</strain>
    </source>
</reference>
<dbReference type="HOGENOM" id="CLU_1097153_0_0_9"/>
<dbReference type="STRING" id="309798.COPRO5265_0394"/>
<dbReference type="EMBL" id="CP001145">
    <property type="protein sequence ID" value="ACI17430.1"/>
    <property type="molecule type" value="Genomic_DNA"/>
</dbReference>
<keyword evidence="1" id="KW-0808">Transferase</keyword>
<evidence type="ECO:0000313" key="1">
    <source>
        <dbReference type="EMBL" id="ACI17430.1"/>
    </source>
</evidence>
<protein>
    <submittedName>
        <fullName evidence="1">Methyltransferase domain family</fullName>
    </submittedName>
</protein>
<dbReference type="InterPro" id="IPR029063">
    <property type="entry name" value="SAM-dependent_MTases_sf"/>
</dbReference>